<evidence type="ECO:0000313" key="3">
    <source>
        <dbReference type="Proteomes" id="UP001172778"/>
    </source>
</evidence>
<feature type="non-terminal residue" evidence="1">
    <location>
        <position position="1"/>
    </location>
</feature>
<dbReference type="Proteomes" id="UP001172778">
    <property type="component" value="Unassembled WGS sequence"/>
</dbReference>
<dbReference type="EMBL" id="JARRAF010000295">
    <property type="protein sequence ID" value="MDK2127255.1"/>
    <property type="molecule type" value="Genomic_DNA"/>
</dbReference>
<organism evidence="1 3">
    <name type="scientific">Parachitinimonas caeni</name>
    <dbReference type="NCBI Taxonomy" id="3031301"/>
    <lineage>
        <taxon>Bacteria</taxon>
        <taxon>Pseudomonadati</taxon>
        <taxon>Pseudomonadota</taxon>
        <taxon>Betaproteobacteria</taxon>
        <taxon>Neisseriales</taxon>
        <taxon>Chitinibacteraceae</taxon>
        <taxon>Parachitinimonas</taxon>
    </lineage>
</organism>
<proteinExistence type="predicted"/>
<comment type="caution">
    <text evidence="1">The sequence shown here is derived from an EMBL/GenBank/DDBJ whole genome shotgun (WGS) entry which is preliminary data.</text>
</comment>
<gene>
    <name evidence="1" type="ORF">PZA18_24735</name>
    <name evidence="2" type="ORF">PZA18_24775</name>
</gene>
<evidence type="ECO:0000313" key="1">
    <source>
        <dbReference type="EMBL" id="MDK2127247.1"/>
    </source>
</evidence>
<feature type="non-terminal residue" evidence="1">
    <location>
        <position position="84"/>
    </location>
</feature>
<accession>A0ABT7E4K5</accession>
<sequence length="84" mass="9265">YKSPATRPVEAGWYWDSKGLVWDTRAVLQPTRDIHVTYELKLWSGDSSRDALTGAVVLGPRGTGQHLPGKKFPTEVAVFNPGLD</sequence>
<dbReference type="RefSeq" id="WP_284103533.1">
    <property type="nucleotide sequence ID" value="NZ_JARRAF010000287.1"/>
</dbReference>
<dbReference type="EMBL" id="JARRAF010000287">
    <property type="protein sequence ID" value="MDK2127247.1"/>
    <property type="molecule type" value="Genomic_DNA"/>
</dbReference>
<name>A0ABT7E4K5_9NEIS</name>
<protein>
    <submittedName>
        <fullName evidence="1">Uncharacterized protein</fullName>
    </submittedName>
</protein>
<reference evidence="1" key="1">
    <citation type="submission" date="2023-03" db="EMBL/GenBank/DDBJ databases">
        <title>Chitinimonas shenzhenensis gen. nov., sp. nov., a novel member of family Burkholderiaceae isolated from activated sludge collected in Shen Zhen, China.</title>
        <authorList>
            <person name="Wang X."/>
        </authorList>
    </citation>
    <scope>NUCLEOTIDE SEQUENCE</scope>
    <source>
        <strain evidence="1">DQS-5</strain>
    </source>
</reference>
<keyword evidence="3" id="KW-1185">Reference proteome</keyword>
<evidence type="ECO:0000313" key="2">
    <source>
        <dbReference type="EMBL" id="MDK2127255.1"/>
    </source>
</evidence>